<evidence type="ECO:0000256" key="2">
    <source>
        <dbReference type="SAM" id="Phobius"/>
    </source>
</evidence>
<dbReference type="EnsemblMetazoa" id="CLYHEMT025441.1">
    <property type="protein sequence ID" value="CLYHEMP025441.1"/>
    <property type="gene ID" value="CLYHEMG025441"/>
</dbReference>
<name>A0A7M6DRM3_9CNID</name>
<organism evidence="4 5">
    <name type="scientific">Clytia hemisphaerica</name>
    <dbReference type="NCBI Taxonomy" id="252671"/>
    <lineage>
        <taxon>Eukaryota</taxon>
        <taxon>Metazoa</taxon>
        <taxon>Cnidaria</taxon>
        <taxon>Hydrozoa</taxon>
        <taxon>Hydroidolina</taxon>
        <taxon>Leptothecata</taxon>
        <taxon>Obeliida</taxon>
        <taxon>Clytiidae</taxon>
        <taxon>Clytia</taxon>
    </lineage>
</organism>
<feature type="region of interest" description="Disordered" evidence="1">
    <location>
        <begin position="269"/>
        <end position="288"/>
    </location>
</feature>
<dbReference type="RefSeq" id="XP_066913939.1">
    <property type="nucleotide sequence ID" value="XM_067057838.1"/>
</dbReference>
<feature type="region of interest" description="Disordered" evidence="1">
    <location>
        <begin position="346"/>
        <end position="377"/>
    </location>
</feature>
<evidence type="ECO:0000313" key="4">
    <source>
        <dbReference type="EnsemblMetazoa" id="CLYHEMP025441.1"/>
    </source>
</evidence>
<feature type="chain" id="PRO_5029647966" description="Cnidarian restricted protein" evidence="3">
    <location>
        <begin position="30"/>
        <end position="377"/>
    </location>
</feature>
<feature type="compositionally biased region" description="Polar residues" evidence="1">
    <location>
        <begin position="208"/>
        <end position="225"/>
    </location>
</feature>
<accession>A0A7M6DRM3</accession>
<protein>
    <recommendedName>
        <fullName evidence="6">Cnidarian restricted protein</fullName>
    </recommendedName>
</protein>
<feature type="transmembrane region" description="Helical" evidence="2">
    <location>
        <begin position="53"/>
        <end position="74"/>
    </location>
</feature>
<keyword evidence="2" id="KW-0472">Membrane</keyword>
<dbReference type="Proteomes" id="UP000594262">
    <property type="component" value="Unplaced"/>
</dbReference>
<feature type="signal peptide" evidence="3">
    <location>
        <begin position="1"/>
        <end position="29"/>
    </location>
</feature>
<keyword evidence="5" id="KW-1185">Reference proteome</keyword>
<keyword evidence="2" id="KW-1133">Transmembrane helix</keyword>
<keyword evidence="3" id="KW-0732">Signal</keyword>
<dbReference type="AlphaFoldDB" id="A0A7M6DRM3"/>
<proteinExistence type="predicted"/>
<evidence type="ECO:0000313" key="5">
    <source>
        <dbReference type="Proteomes" id="UP000594262"/>
    </source>
</evidence>
<keyword evidence="2" id="KW-0812">Transmembrane</keyword>
<evidence type="ECO:0000256" key="3">
    <source>
        <dbReference type="SAM" id="SignalP"/>
    </source>
</evidence>
<evidence type="ECO:0008006" key="6">
    <source>
        <dbReference type="Google" id="ProtNLM"/>
    </source>
</evidence>
<sequence>MDIQRNTGPIKDVLWIFLLVNLIFESVNCYNKETSNGNETENEETKLTDSLDFKITIATLCALLLLLAIALLILRKCKRSKPSKPSNQNGYKTKRTKWSVMLDRRPLPKLPPESKIDEENMTLRSKKNEKKRLRKISKAKDLQIETFDTPRKSYDIKNANSPESKDIKTVENAVIEVHDGIGVIEEIETYDYAPPPIENRLSIDNSTIEESSNISDQPIEQLSNSSDRDIEARSNTSGYYETTIHGYARNGPDYASSYEDLITTSASENIGNYEPERGSNPGNHGTRQPYELNYYEEPDNTYNELAKTVYDSSHYEDLGNITRVDEKKDTETFSIEVYQTLNEVSFDNHDGEDYDDNKGYEVPVESISMESISTDLK</sequence>
<evidence type="ECO:0000256" key="1">
    <source>
        <dbReference type="SAM" id="MobiDB-lite"/>
    </source>
</evidence>
<feature type="region of interest" description="Disordered" evidence="1">
    <location>
        <begin position="208"/>
        <end position="234"/>
    </location>
</feature>
<feature type="compositionally biased region" description="Basic and acidic residues" evidence="1">
    <location>
        <begin position="346"/>
        <end position="359"/>
    </location>
</feature>
<feature type="compositionally biased region" description="Polar residues" evidence="1">
    <location>
        <begin position="368"/>
        <end position="377"/>
    </location>
</feature>
<dbReference type="GeneID" id="136801203"/>
<reference evidence="4" key="1">
    <citation type="submission" date="2021-01" db="UniProtKB">
        <authorList>
            <consortium name="EnsemblMetazoa"/>
        </authorList>
    </citation>
    <scope>IDENTIFICATION</scope>
</reference>